<dbReference type="InterPro" id="IPR050289">
    <property type="entry name" value="TorD/DmsD_chaperones"/>
</dbReference>
<keyword evidence="1" id="KW-0143">Chaperone</keyword>
<sequence>MFGETTLALRAWMREHGVARTTDDKTPEDHIGLMLALMSHLCRTQPESLDDYLCGHLLTWAPHYLEELAVAARHPFYRGLAELTRSTLLGIQDFRGLSVKLPRFYK</sequence>
<evidence type="ECO:0000256" key="1">
    <source>
        <dbReference type="ARBA" id="ARBA00023186"/>
    </source>
</evidence>
<reference evidence="2 3" key="1">
    <citation type="submission" date="2019-09" db="EMBL/GenBank/DDBJ databases">
        <title>Whole genome shotgun sequencing (WGS) of Ellagibacter isourolithinifaciens DSM 104140(T) and Adlercreutzia muris DSM 29508(T).</title>
        <authorList>
            <person name="Stoll D.A."/>
            <person name="Danylec N."/>
            <person name="Huch M."/>
        </authorList>
    </citation>
    <scope>NUCLEOTIDE SEQUENCE [LARGE SCALE GENOMIC DNA]</scope>
    <source>
        <strain evidence="2 3">DSM 104140</strain>
    </source>
</reference>
<evidence type="ECO:0008006" key="4">
    <source>
        <dbReference type="Google" id="ProtNLM"/>
    </source>
</evidence>
<accession>A0A6N6NPE9</accession>
<comment type="caution">
    <text evidence="2">The sequence shown here is derived from an EMBL/GenBank/DDBJ whole genome shotgun (WGS) entry which is preliminary data.</text>
</comment>
<dbReference type="Pfam" id="PF02613">
    <property type="entry name" value="Nitrate_red_del"/>
    <property type="match status" value="1"/>
</dbReference>
<keyword evidence="3" id="KW-1185">Reference proteome</keyword>
<evidence type="ECO:0000313" key="3">
    <source>
        <dbReference type="Proteomes" id="UP000468668"/>
    </source>
</evidence>
<dbReference type="Gene3D" id="1.10.3480.10">
    <property type="entry name" value="TorD-like"/>
    <property type="match status" value="1"/>
</dbReference>
<dbReference type="InterPro" id="IPR036411">
    <property type="entry name" value="TorD-like_sf"/>
</dbReference>
<dbReference type="EMBL" id="WAJR01000003">
    <property type="protein sequence ID" value="KAB1642052.1"/>
    <property type="molecule type" value="Genomic_DNA"/>
</dbReference>
<evidence type="ECO:0000313" key="2">
    <source>
        <dbReference type="EMBL" id="KAB1642052.1"/>
    </source>
</evidence>
<dbReference type="SUPFAM" id="SSF89155">
    <property type="entry name" value="TorD-like"/>
    <property type="match status" value="1"/>
</dbReference>
<gene>
    <name evidence="2" type="ORF">F8C90_02435</name>
</gene>
<dbReference type="Proteomes" id="UP000468668">
    <property type="component" value="Unassembled WGS sequence"/>
</dbReference>
<dbReference type="AlphaFoldDB" id="A0A6N6NPE9"/>
<dbReference type="PANTHER" id="PTHR34227">
    <property type="entry name" value="CHAPERONE PROTEIN YCDY"/>
    <property type="match status" value="1"/>
</dbReference>
<protein>
    <recommendedName>
        <fullName evidence="4">Tat proofreading chaperone DmsD</fullName>
    </recommendedName>
</protein>
<dbReference type="PANTHER" id="PTHR34227:SF13">
    <property type="entry name" value="TAT PROOFREADING CHAPERONE DMSD-RELATED"/>
    <property type="match status" value="1"/>
</dbReference>
<name>A0A6N6NPE9_9ACTN</name>
<proteinExistence type="predicted"/>
<organism evidence="2 3">
    <name type="scientific">Ellagibacter isourolithinifaciens</name>
    <dbReference type="NCBI Taxonomy" id="2137581"/>
    <lineage>
        <taxon>Bacteria</taxon>
        <taxon>Bacillati</taxon>
        <taxon>Actinomycetota</taxon>
        <taxon>Coriobacteriia</taxon>
        <taxon>Eggerthellales</taxon>
        <taxon>Eggerthellaceae</taxon>
        <taxon>Ellagibacter</taxon>
    </lineage>
</organism>
<dbReference type="OrthoDB" id="3174863at2"/>
<dbReference type="InterPro" id="IPR020945">
    <property type="entry name" value="DMSO/NO3_reduct_chaperone"/>
</dbReference>